<dbReference type="Gene3D" id="1.10.490.10">
    <property type="entry name" value="Globins"/>
    <property type="match status" value="1"/>
</dbReference>
<keyword evidence="3 6" id="KW-0561">Oxygen transport</keyword>
<dbReference type="EMBL" id="CP111017">
    <property type="protein sequence ID" value="WAR06883.1"/>
    <property type="molecule type" value="Genomic_DNA"/>
</dbReference>
<evidence type="ECO:0000256" key="7">
    <source>
        <dbReference type="SAM" id="MobiDB-lite"/>
    </source>
</evidence>
<dbReference type="InterPro" id="IPR044399">
    <property type="entry name" value="Mb-like_M"/>
</dbReference>
<feature type="compositionally biased region" description="Acidic residues" evidence="7">
    <location>
        <begin position="11"/>
        <end position="23"/>
    </location>
</feature>
<dbReference type="InterPro" id="IPR009050">
    <property type="entry name" value="Globin-like_sf"/>
</dbReference>
<dbReference type="InterPro" id="IPR000971">
    <property type="entry name" value="Globin"/>
</dbReference>
<name>A0ABY7EA59_MYAAR</name>
<evidence type="ECO:0000256" key="2">
    <source>
        <dbReference type="ARBA" id="ARBA00022617"/>
    </source>
</evidence>
<evidence type="ECO:0000256" key="1">
    <source>
        <dbReference type="ARBA" id="ARBA00022448"/>
    </source>
</evidence>
<keyword evidence="10" id="KW-1185">Reference proteome</keyword>
<evidence type="ECO:0000313" key="9">
    <source>
        <dbReference type="EMBL" id="WAR06883.1"/>
    </source>
</evidence>
<sequence>MGCENSKSDSNDEDEIQEHEDEFNENRVDSIKSTWPILTRDRMQTGSNLFRHIFLVEPRIKALFKRDRSMTDEEVLHSIEFKHHVERFMHSMDQVVENIDKDRDNVEHMLLILGAKHATYDGFKEDYFSVYANCMIDTWESVIGEEFIKEVRESWELLVAYVISRETRQILHLIIKQDSSKEYDSSS</sequence>
<gene>
    <name evidence="9" type="ORF">MAR_016841</name>
</gene>
<dbReference type="CDD" id="cd01040">
    <property type="entry name" value="Mb-like"/>
    <property type="match status" value="1"/>
</dbReference>
<keyword evidence="1 6" id="KW-0813">Transport</keyword>
<dbReference type="Proteomes" id="UP001164746">
    <property type="component" value="Chromosome 6"/>
</dbReference>
<evidence type="ECO:0000313" key="10">
    <source>
        <dbReference type="Proteomes" id="UP001164746"/>
    </source>
</evidence>
<dbReference type="PANTHER" id="PTHR46458">
    <property type="entry name" value="BLR2807 PROTEIN"/>
    <property type="match status" value="1"/>
</dbReference>
<keyword evidence="2 6" id="KW-0349">Heme</keyword>
<evidence type="ECO:0000259" key="8">
    <source>
        <dbReference type="PROSITE" id="PS01033"/>
    </source>
</evidence>
<keyword evidence="4" id="KW-0479">Metal-binding</keyword>
<dbReference type="PROSITE" id="PS01033">
    <property type="entry name" value="GLOBIN"/>
    <property type="match status" value="1"/>
</dbReference>
<proteinExistence type="inferred from homology"/>
<dbReference type="InterPro" id="IPR012292">
    <property type="entry name" value="Globin/Proto"/>
</dbReference>
<reference evidence="9" key="1">
    <citation type="submission" date="2022-11" db="EMBL/GenBank/DDBJ databases">
        <title>Centuries of genome instability and evolution in soft-shell clam transmissible cancer (bioRxiv).</title>
        <authorList>
            <person name="Hart S.F.M."/>
            <person name="Yonemitsu M.A."/>
            <person name="Giersch R.M."/>
            <person name="Beal B.F."/>
            <person name="Arriagada G."/>
            <person name="Davis B.W."/>
            <person name="Ostrander E.A."/>
            <person name="Goff S.P."/>
            <person name="Metzger M.J."/>
        </authorList>
    </citation>
    <scope>NUCLEOTIDE SEQUENCE</scope>
    <source>
        <strain evidence="9">MELC-2E11</strain>
        <tissue evidence="9">Siphon/mantle</tissue>
    </source>
</reference>
<organism evidence="9 10">
    <name type="scientific">Mya arenaria</name>
    <name type="common">Soft-shell clam</name>
    <dbReference type="NCBI Taxonomy" id="6604"/>
    <lineage>
        <taxon>Eukaryota</taxon>
        <taxon>Metazoa</taxon>
        <taxon>Spiralia</taxon>
        <taxon>Lophotrochozoa</taxon>
        <taxon>Mollusca</taxon>
        <taxon>Bivalvia</taxon>
        <taxon>Autobranchia</taxon>
        <taxon>Heteroconchia</taxon>
        <taxon>Euheterodonta</taxon>
        <taxon>Imparidentia</taxon>
        <taxon>Neoheterodontei</taxon>
        <taxon>Myida</taxon>
        <taxon>Myoidea</taxon>
        <taxon>Myidae</taxon>
        <taxon>Mya</taxon>
    </lineage>
</organism>
<keyword evidence="5" id="KW-0408">Iron</keyword>
<dbReference type="SUPFAM" id="SSF46458">
    <property type="entry name" value="Globin-like"/>
    <property type="match status" value="1"/>
</dbReference>
<feature type="region of interest" description="Disordered" evidence="7">
    <location>
        <begin position="1"/>
        <end position="25"/>
    </location>
</feature>
<evidence type="ECO:0000256" key="5">
    <source>
        <dbReference type="ARBA" id="ARBA00023004"/>
    </source>
</evidence>
<dbReference type="InterPro" id="IPR050532">
    <property type="entry name" value="Globin-like_OT"/>
</dbReference>
<protein>
    <submittedName>
        <fullName evidence="9">NGB-like protein</fullName>
    </submittedName>
</protein>
<comment type="similarity">
    <text evidence="6">Belongs to the globin family.</text>
</comment>
<evidence type="ECO:0000256" key="6">
    <source>
        <dbReference type="RuleBase" id="RU000356"/>
    </source>
</evidence>
<dbReference type="Pfam" id="PF00042">
    <property type="entry name" value="Globin"/>
    <property type="match status" value="1"/>
</dbReference>
<evidence type="ECO:0000256" key="3">
    <source>
        <dbReference type="ARBA" id="ARBA00022621"/>
    </source>
</evidence>
<evidence type="ECO:0000256" key="4">
    <source>
        <dbReference type="ARBA" id="ARBA00022723"/>
    </source>
</evidence>
<feature type="compositionally biased region" description="Basic and acidic residues" evidence="7">
    <location>
        <begin position="1"/>
        <end position="10"/>
    </location>
</feature>
<dbReference type="PANTHER" id="PTHR46458:SF1">
    <property type="entry name" value="GEO09476P1"/>
    <property type="match status" value="1"/>
</dbReference>
<accession>A0ABY7EA59</accession>
<feature type="domain" description="Globin" evidence="8">
    <location>
        <begin position="22"/>
        <end position="171"/>
    </location>
</feature>